<evidence type="ECO:0000313" key="12">
    <source>
        <dbReference type="Proteomes" id="UP000008021"/>
    </source>
</evidence>
<dbReference type="HOGENOM" id="CLU_080002_1_1_1"/>
<dbReference type="Gene3D" id="2.40.10.230">
    <property type="entry name" value="Probable tRNA pseudouridine synthase domain"/>
    <property type="match status" value="1"/>
</dbReference>
<evidence type="ECO:0000256" key="6">
    <source>
        <dbReference type="ARBA" id="ARBA00023274"/>
    </source>
</evidence>
<dbReference type="EnsemblPlants" id="OMERI11G14500.3">
    <property type="protein sequence ID" value="OMERI11G14500.3"/>
    <property type="gene ID" value="OMERI11G14500"/>
</dbReference>
<dbReference type="GO" id="GO:0000454">
    <property type="term" value="P:snoRNA guided rRNA pseudouridine synthesis"/>
    <property type="evidence" value="ECO:0007669"/>
    <property type="project" value="TreeGrafter"/>
</dbReference>
<feature type="region of interest" description="Disordered" evidence="10">
    <location>
        <begin position="1"/>
        <end position="52"/>
    </location>
</feature>
<keyword evidence="5 9" id="KW-0539">Nucleus</keyword>
<keyword evidence="2 9" id="KW-0690">Ribosome biogenesis</keyword>
<keyword evidence="3 9" id="KW-0698">rRNA processing</keyword>
<name>A0A0E0F6Z3_9ORYZ</name>
<dbReference type="PANTHER" id="PTHR23237">
    <property type="entry name" value="NUCLEOLAR PROTEIN FAMILY A MEMBER 1 SNORNP PROTEIN GAR1"/>
    <property type="match status" value="1"/>
</dbReference>
<evidence type="ECO:0000256" key="4">
    <source>
        <dbReference type="ARBA" id="ARBA00022884"/>
    </source>
</evidence>
<evidence type="ECO:0000256" key="9">
    <source>
        <dbReference type="RuleBase" id="RU364004"/>
    </source>
</evidence>
<evidence type="ECO:0000256" key="8">
    <source>
        <dbReference type="ARBA" id="ARBA00059623"/>
    </source>
</evidence>
<dbReference type="InterPro" id="IPR007504">
    <property type="entry name" value="H/ACA_rnp_Gar1/Naf1"/>
</dbReference>
<evidence type="ECO:0000256" key="5">
    <source>
        <dbReference type="ARBA" id="ARBA00023242"/>
    </source>
</evidence>
<dbReference type="Proteomes" id="UP000008021">
    <property type="component" value="Chromosome 11"/>
</dbReference>
<dbReference type="GO" id="GO:0031429">
    <property type="term" value="C:box H/ACA snoRNP complex"/>
    <property type="evidence" value="ECO:0007669"/>
    <property type="project" value="TreeGrafter"/>
</dbReference>
<comment type="subcellular location">
    <subcellularLocation>
        <location evidence="1 9">Nucleus</location>
        <location evidence="1 9">Nucleolus</location>
    </subcellularLocation>
</comment>
<reference evidence="11" key="2">
    <citation type="submission" date="2018-05" db="EMBL/GenBank/DDBJ databases">
        <title>OmerRS3 (Oryza meridionalis Reference Sequence Version 3).</title>
        <authorList>
            <person name="Zhang J."/>
            <person name="Kudrna D."/>
            <person name="Lee S."/>
            <person name="Talag J."/>
            <person name="Welchert J."/>
            <person name="Wing R.A."/>
        </authorList>
    </citation>
    <scope>NUCLEOTIDE SEQUENCE [LARGE SCALE GENOMIC DNA]</scope>
    <source>
        <strain evidence="11">cv. OR44</strain>
    </source>
</reference>
<dbReference type="AlphaFoldDB" id="A0A0E0F6Z3"/>
<protein>
    <recommendedName>
        <fullName evidence="9">H/ACA ribonucleoprotein complex subunit</fullName>
    </recommendedName>
</protein>
<comment type="function">
    <text evidence="9">Required for ribosome biogenesis. Part of a complex which catalyzes pseudouridylation of rRNA. This involves the isomerization of uridine such that the ribose is subsequently attached to C5, instead of the normal N1. Pseudouridine ("psi") residues may serve to stabilize the conformation of rRNAs.</text>
</comment>
<dbReference type="InterPro" id="IPR009000">
    <property type="entry name" value="Transl_B-barrel_sf"/>
</dbReference>
<comment type="function">
    <text evidence="8">Required for ribosome biogenesis. Part of a complex which catalyzes pseudouridylation of rRNA. This involves the isomerization of uridine such that the ribose is subsequently attached to C5, instead of the normal N1. Pseudouridine ('psi') residues may serve to stabilize the conformation of rRNAs.</text>
</comment>
<proteinExistence type="inferred from homology"/>
<comment type="subunit">
    <text evidence="9">Component of the small nucleolar ribonucleoprotein particles containing H/ACA-type snoRNAs (H/ACA snoRNPs).</text>
</comment>
<dbReference type="InterPro" id="IPR038664">
    <property type="entry name" value="Gar1/Naf1_Cbf5-bd_sf"/>
</dbReference>
<feature type="compositionally biased region" description="Gly residues" evidence="10">
    <location>
        <begin position="1"/>
        <end position="43"/>
    </location>
</feature>
<evidence type="ECO:0000256" key="10">
    <source>
        <dbReference type="SAM" id="MobiDB-lite"/>
    </source>
</evidence>
<dbReference type="Gramene" id="OMERI11G14500.3">
    <property type="protein sequence ID" value="OMERI11G14500.3"/>
    <property type="gene ID" value="OMERI11G14500"/>
</dbReference>
<keyword evidence="4 9" id="KW-0694">RNA-binding</keyword>
<evidence type="ECO:0000256" key="1">
    <source>
        <dbReference type="ARBA" id="ARBA00004604"/>
    </source>
</evidence>
<dbReference type="PANTHER" id="PTHR23237:SF6">
    <property type="entry name" value="H_ACA RIBONUCLEOPROTEIN COMPLEX SUBUNIT 1"/>
    <property type="match status" value="1"/>
</dbReference>
<evidence type="ECO:0000256" key="3">
    <source>
        <dbReference type="ARBA" id="ARBA00022552"/>
    </source>
</evidence>
<organism evidence="11">
    <name type="scientific">Oryza meridionalis</name>
    <dbReference type="NCBI Taxonomy" id="40149"/>
    <lineage>
        <taxon>Eukaryota</taxon>
        <taxon>Viridiplantae</taxon>
        <taxon>Streptophyta</taxon>
        <taxon>Embryophyta</taxon>
        <taxon>Tracheophyta</taxon>
        <taxon>Spermatophyta</taxon>
        <taxon>Magnoliopsida</taxon>
        <taxon>Liliopsida</taxon>
        <taxon>Poales</taxon>
        <taxon>Poaceae</taxon>
        <taxon>BOP clade</taxon>
        <taxon>Oryzoideae</taxon>
        <taxon>Oryzeae</taxon>
        <taxon>Oryzinae</taxon>
        <taxon>Oryza</taxon>
    </lineage>
</organism>
<dbReference type="GO" id="GO:0034513">
    <property type="term" value="F:box H/ACA snoRNA binding"/>
    <property type="evidence" value="ECO:0007669"/>
    <property type="project" value="TreeGrafter"/>
</dbReference>
<dbReference type="Pfam" id="PF04410">
    <property type="entry name" value="Gar1"/>
    <property type="match status" value="1"/>
</dbReference>
<keyword evidence="12" id="KW-1185">Reference proteome</keyword>
<sequence>MRPPRGGGGGRFGGGGGGRFGGGGGRGGRFGGGGRGGRGGGGGFRDEGPPAEVSTFMHACEGDAVTKLTNEKVPYFNAPIYLQNKTQIGKVDEIFGPINESLFSIKMLEGIIATSYIKEGAEVVAVAVVEEVVAVAVVVVASVEEVHQGDVVDLGVEVVVSEGEADSSFLA</sequence>
<dbReference type="SUPFAM" id="SSF50447">
    <property type="entry name" value="Translation proteins"/>
    <property type="match status" value="1"/>
</dbReference>
<keyword evidence="6 9" id="KW-0687">Ribonucleoprotein</keyword>
<accession>A0A0E0F6Z3</accession>
<evidence type="ECO:0000256" key="2">
    <source>
        <dbReference type="ARBA" id="ARBA00022517"/>
    </source>
</evidence>
<evidence type="ECO:0000313" key="11">
    <source>
        <dbReference type="EnsemblPlants" id="OMERI11G14500.3"/>
    </source>
</evidence>
<comment type="similarity">
    <text evidence="7 9">Belongs to the GAR1 family.</text>
</comment>
<evidence type="ECO:0000256" key="7">
    <source>
        <dbReference type="ARBA" id="ARBA00038293"/>
    </source>
</evidence>
<reference evidence="11" key="1">
    <citation type="submission" date="2015-04" db="UniProtKB">
        <authorList>
            <consortium name="EnsemblPlants"/>
        </authorList>
    </citation>
    <scope>IDENTIFICATION</scope>
</reference>
<dbReference type="FunFam" id="2.40.10.230:FF:000001">
    <property type="entry name" value="H/ACA ribonucleoprotein complex subunit"/>
    <property type="match status" value="1"/>
</dbReference>